<gene>
    <name evidence="4" type="ORF">ZRA01_35520</name>
</gene>
<evidence type="ECO:0000313" key="4">
    <source>
        <dbReference type="EMBL" id="GEC97479.1"/>
    </source>
</evidence>
<dbReference type="Pfam" id="PF13670">
    <property type="entry name" value="PepSY_2"/>
    <property type="match status" value="1"/>
</dbReference>
<feature type="chain" id="PRO_5021229202" description="PepSY domain-containing protein" evidence="2">
    <location>
        <begin position="51"/>
        <end position="116"/>
    </location>
</feature>
<dbReference type="AlphaFoldDB" id="A0A4Y4D0K0"/>
<evidence type="ECO:0000256" key="1">
    <source>
        <dbReference type="SAM" id="MobiDB-lite"/>
    </source>
</evidence>
<reference evidence="4 5" key="1">
    <citation type="submission" date="2019-06" db="EMBL/GenBank/DDBJ databases">
        <title>Whole genome shotgun sequence of Zoogloea ramigera NBRC 15342.</title>
        <authorList>
            <person name="Hosoyama A."/>
            <person name="Uohara A."/>
            <person name="Ohji S."/>
            <person name="Ichikawa N."/>
        </authorList>
    </citation>
    <scope>NUCLEOTIDE SEQUENCE [LARGE SCALE GENOMIC DNA]</scope>
    <source>
        <strain evidence="4 5">NBRC 15342</strain>
    </source>
</reference>
<name>A0A4Y4D0K0_ZOORA</name>
<dbReference type="InterPro" id="IPR025711">
    <property type="entry name" value="PepSY"/>
</dbReference>
<feature type="region of interest" description="Disordered" evidence="1">
    <location>
        <begin position="1"/>
        <end position="26"/>
    </location>
</feature>
<sequence length="116" mass="12622">MVARFSFRSCGGSENGSNVSPRRPDPNLEIPMKALSALLLTALFAGTAVAAPTCTVPQDKWMKEGDLKARLEAQGYQIKIFKVSKGQCYEIYGFDKGGQKVEIYFDPQTGAVVASR</sequence>
<dbReference type="EMBL" id="BJNV01000091">
    <property type="protein sequence ID" value="GEC97479.1"/>
    <property type="molecule type" value="Genomic_DNA"/>
</dbReference>
<dbReference type="Proteomes" id="UP000318422">
    <property type="component" value="Unassembled WGS sequence"/>
</dbReference>
<keyword evidence="5" id="KW-1185">Reference proteome</keyword>
<feature type="domain" description="PepSY" evidence="3">
    <location>
        <begin position="36"/>
        <end position="115"/>
    </location>
</feature>
<organism evidence="4 5">
    <name type="scientific">Zoogloea ramigera</name>
    <dbReference type="NCBI Taxonomy" id="350"/>
    <lineage>
        <taxon>Bacteria</taxon>
        <taxon>Pseudomonadati</taxon>
        <taxon>Pseudomonadota</taxon>
        <taxon>Betaproteobacteria</taxon>
        <taxon>Rhodocyclales</taxon>
        <taxon>Zoogloeaceae</taxon>
        <taxon>Zoogloea</taxon>
    </lineage>
</organism>
<accession>A0A4Y4D0K0</accession>
<proteinExistence type="predicted"/>
<feature type="signal peptide" evidence="2">
    <location>
        <begin position="1"/>
        <end position="50"/>
    </location>
</feature>
<evidence type="ECO:0000259" key="3">
    <source>
        <dbReference type="Pfam" id="PF13670"/>
    </source>
</evidence>
<protein>
    <recommendedName>
        <fullName evidence="3">PepSY domain-containing protein</fullName>
    </recommendedName>
</protein>
<keyword evidence="2" id="KW-0732">Signal</keyword>
<evidence type="ECO:0000256" key="2">
    <source>
        <dbReference type="SAM" id="SignalP"/>
    </source>
</evidence>
<comment type="caution">
    <text evidence="4">The sequence shown here is derived from an EMBL/GenBank/DDBJ whole genome shotgun (WGS) entry which is preliminary data.</text>
</comment>
<evidence type="ECO:0000313" key="5">
    <source>
        <dbReference type="Proteomes" id="UP000318422"/>
    </source>
</evidence>